<sequence length="70" mass="7944">MLTVIAALAVLVLFMALVWGIRAEDRTRQPHTGPRTEIEQLTRRLLLYASSRDRPGGSAPTSSPDRERWR</sequence>
<dbReference type="AlphaFoldDB" id="A0A4R4WWW3"/>
<reference evidence="2 3" key="1">
    <citation type="submission" date="2019-03" db="EMBL/GenBank/DDBJ databases">
        <title>Draft genome sequences of novel Actinobacteria.</title>
        <authorList>
            <person name="Sahin N."/>
            <person name="Ay H."/>
            <person name="Saygin H."/>
        </authorList>
    </citation>
    <scope>NUCLEOTIDE SEQUENCE [LARGE SCALE GENOMIC DNA]</scope>
    <source>
        <strain evidence="2 3">KC712</strain>
    </source>
</reference>
<keyword evidence="3" id="KW-1185">Reference proteome</keyword>
<dbReference type="RefSeq" id="WP_132507987.1">
    <property type="nucleotide sequence ID" value="NZ_SMKP01000027.1"/>
</dbReference>
<evidence type="ECO:0000313" key="2">
    <source>
        <dbReference type="EMBL" id="TDD22256.1"/>
    </source>
</evidence>
<evidence type="ECO:0000256" key="1">
    <source>
        <dbReference type="SAM" id="MobiDB-lite"/>
    </source>
</evidence>
<protein>
    <submittedName>
        <fullName evidence="2">Uncharacterized protein</fullName>
    </submittedName>
</protein>
<accession>A0A4R4WWW3</accession>
<gene>
    <name evidence="2" type="ORF">E1294_12430</name>
</gene>
<proteinExistence type="predicted"/>
<evidence type="ECO:0000313" key="3">
    <source>
        <dbReference type="Proteomes" id="UP000294543"/>
    </source>
</evidence>
<feature type="region of interest" description="Disordered" evidence="1">
    <location>
        <begin position="50"/>
        <end position="70"/>
    </location>
</feature>
<dbReference type="Proteomes" id="UP000294543">
    <property type="component" value="Unassembled WGS sequence"/>
</dbReference>
<comment type="caution">
    <text evidence="2">The sequence shown here is derived from an EMBL/GenBank/DDBJ whole genome shotgun (WGS) entry which is preliminary data.</text>
</comment>
<dbReference type="EMBL" id="SMKP01000027">
    <property type="protein sequence ID" value="TDD22256.1"/>
    <property type="molecule type" value="Genomic_DNA"/>
</dbReference>
<dbReference type="OrthoDB" id="9975224at2"/>
<organism evidence="2 3">
    <name type="scientific">Nonomuraea diastatica</name>
    <dbReference type="NCBI Taxonomy" id="1848329"/>
    <lineage>
        <taxon>Bacteria</taxon>
        <taxon>Bacillati</taxon>
        <taxon>Actinomycetota</taxon>
        <taxon>Actinomycetes</taxon>
        <taxon>Streptosporangiales</taxon>
        <taxon>Streptosporangiaceae</taxon>
        <taxon>Nonomuraea</taxon>
    </lineage>
</organism>
<name>A0A4R4WWW3_9ACTN</name>